<dbReference type="AlphaFoldDB" id="A0A6L5Z682"/>
<evidence type="ECO:0000256" key="2">
    <source>
        <dbReference type="ARBA" id="ARBA00022729"/>
    </source>
</evidence>
<feature type="domain" description="Organic solvent tolerance-like N-terminal" evidence="5">
    <location>
        <begin position="40"/>
        <end position="147"/>
    </location>
</feature>
<keyword evidence="7" id="KW-1185">Reference proteome</keyword>
<dbReference type="GO" id="GO:0009279">
    <property type="term" value="C:cell outer membrane"/>
    <property type="evidence" value="ECO:0007669"/>
    <property type="project" value="TreeGrafter"/>
</dbReference>
<dbReference type="GO" id="GO:0001530">
    <property type="term" value="F:lipopolysaccharide binding"/>
    <property type="evidence" value="ECO:0007669"/>
    <property type="project" value="InterPro"/>
</dbReference>
<evidence type="ECO:0000259" key="5">
    <source>
        <dbReference type="Pfam" id="PF03968"/>
    </source>
</evidence>
<evidence type="ECO:0000313" key="7">
    <source>
        <dbReference type="Proteomes" id="UP000474957"/>
    </source>
</evidence>
<evidence type="ECO:0000256" key="3">
    <source>
        <dbReference type="ARBA" id="ARBA00022764"/>
    </source>
</evidence>
<evidence type="ECO:0000313" key="6">
    <source>
        <dbReference type="EMBL" id="MSU91554.1"/>
    </source>
</evidence>
<reference evidence="6 7" key="1">
    <citation type="submission" date="2019-10" db="EMBL/GenBank/DDBJ databases">
        <title>Cognatihalovulum marinum gen. nov. sp. nov., a new member of the family Rhodobacteraceae isolated from deep seawater of the Northwest Indian Ocean.</title>
        <authorList>
            <person name="Ruan C."/>
            <person name="Wang J."/>
            <person name="Zheng X."/>
            <person name="Song L."/>
            <person name="Zhu Y."/>
            <person name="Huang Y."/>
            <person name="Lu Z."/>
            <person name="Du W."/>
            <person name="Huang L."/>
            <person name="Dai X."/>
        </authorList>
    </citation>
    <scope>NUCLEOTIDE SEQUENCE [LARGE SCALE GENOMIC DNA]</scope>
    <source>
        <strain evidence="6 7">2CG4</strain>
    </source>
</reference>
<dbReference type="Gene3D" id="2.60.450.10">
    <property type="entry name" value="Lipopolysaccharide (LPS) transport protein A like domain"/>
    <property type="match status" value="1"/>
</dbReference>
<keyword evidence="3" id="KW-0574">Periplasm</keyword>
<evidence type="ECO:0000256" key="1">
    <source>
        <dbReference type="ARBA" id="ARBA00022448"/>
    </source>
</evidence>
<dbReference type="InterPro" id="IPR052037">
    <property type="entry name" value="LPS_export_LptA"/>
</dbReference>
<name>A0A6L5Z682_9RHOB</name>
<accession>A0A6L5Z682</accession>
<feature type="signal peptide" evidence="4">
    <location>
        <begin position="1"/>
        <end position="22"/>
    </location>
</feature>
<dbReference type="InterPro" id="IPR014340">
    <property type="entry name" value="LptA"/>
</dbReference>
<dbReference type="NCBIfam" id="TIGR03002">
    <property type="entry name" value="outer_YhbN_LptA"/>
    <property type="match status" value="1"/>
</dbReference>
<dbReference type="InterPro" id="IPR005653">
    <property type="entry name" value="OstA-like_N"/>
</dbReference>
<comment type="caution">
    <text evidence="6">The sequence shown here is derived from an EMBL/GenBank/DDBJ whole genome shotgun (WGS) entry which is preliminary data.</text>
</comment>
<dbReference type="GO" id="GO:0030288">
    <property type="term" value="C:outer membrane-bounded periplasmic space"/>
    <property type="evidence" value="ECO:0007669"/>
    <property type="project" value="TreeGrafter"/>
</dbReference>
<dbReference type="RefSeq" id="WP_154448828.1">
    <property type="nucleotide sequence ID" value="NZ_WIND01000021.1"/>
</dbReference>
<dbReference type="PANTHER" id="PTHR36504:SF1">
    <property type="entry name" value="LIPOPOLYSACCHARIDE EXPORT SYSTEM PROTEIN LPTA"/>
    <property type="match status" value="1"/>
</dbReference>
<sequence length="165" mass="17044">MNTRFLPLAVAAWIGSAAVAGAQATVPFGGFAHDSSQQVEISAESLTVDQSAGSVVFEGEVLVGQGTMRMSADRITVFYSGSGRSGDVTRMEAEGSVTLTNGAEAAEAQAAAYDVAGALITMTGDVLLTQGENALSGQELEIDLDTGTARMKGRVQTILQPETRQ</sequence>
<dbReference type="Pfam" id="PF03968">
    <property type="entry name" value="LptD_N"/>
    <property type="match status" value="1"/>
</dbReference>
<keyword evidence="2 4" id="KW-0732">Signal</keyword>
<evidence type="ECO:0000256" key="4">
    <source>
        <dbReference type="SAM" id="SignalP"/>
    </source>
</evidence>
<organism evidence="6 7">
    <name type="scientific">Halovulum marinum</name>
    <dbReference type="NCBI Taxonomy" id="2662447"/>
    <lineage>
        <taxon>Bacteria</taxon>
        <taxon>Pseudomonadati</taxon>
        <taxon>Pseudomonadota</taxon>
        <taxon>Alphaproteobacteria</taxon>
        <taxon>Rhodobacterales</taxon>
        <taxon>Paracoccaceae</taxon>
        <taxon>Halovulum</taxon>
    </lineage>
</organism>
<keyword evidence="1" id="KW-0813">Transport</keyword>
<proteinExistence type="predicted"/>
<dbReference type="GO" id="GO:0015920">
    <property type="term" value="P:lipopolysaccharide transport"/>
    <property type="evidence" value="ECO:0007669"/>
    <property type="project" value="InterPro"/>
</dbReference>
<dbReference type="PANTHER" id="PTHR36504">
    <property type="entry name" value="LIPOPOLYSACCHARIDE EXPORT SYSTEM PROTEIN LPTA"/>
    <property type="match status" value="1"/>
</dbReference>
<dbReference type="EMBL" id="WIND01000021">
    <property type="protein sequence ID" value="MSU91554.1"/>
    <property type="molecule type" value="Genomic_DNA"/>
</dbReference>
<protein>
    <submittedName>
        <fullName evidence="6">Lipopolysaccharide transport periplasmic protein LptA</fullName>
    </submittedName>
</protein>
<gene>
    <name evidence="6" type="primary">lptA</name>
    <name evidence="6" type="ORF">GE300_18400</name>
</gene>
<dbReference type="Proteomes" id="UP000474957">
    <property type="component" value="Unassembled WGS sequence"/>
</dbReference>
<dbReference type="GO" id="GO:0017089">
    <property type="term" value="F:glycolipid transfer activity"/>
    <property type="evidence" value="ECO:0007669"/>
    <property type="project" value="TreeGrafter"/>
</dbReference>
<feature type="chain" id="PRO_5026840492" evidence="4">
    <location>
        <begin position="23"/>
        <end position="165"/>
    </location>
</feature>